<feature type="binding site" evidence="9">
    <location>
        <position position="281"/>
    </location>
    <ligand>
        <name>substrate</name>
    </ligand>
</feature>
<reference evidence="13" key="3">
    <citation type="submission" date="2025-08" db="UniProtKB">
        <authorList>
            <consortium name="Ensembl"/>
        </authorList>
    </citation>
    <scope>IDENTIFICATION</scope>
</reference>
<evidence type="ECO:0000313" key="14">
    <source>
        <dbReference type="Proteomes" id="UP000265140"/>
    </source>
</evidence>
<feature type="binding site" evidence="9">
    <location>
        <position position="306"/>
    </location>
    <ligand>
        <name>substrate</name>
    </ligand>
</feature>
<dbReference type="Ensembl" id="ENSELUT00000028732.3">
    <property type="protein sequence ID" value="ENSELUP00000018777.3"/>
    <property type="gene ID" value="ENSELUG00000000762.3"/>
</dbReference>
<feature type="active site" description="Proton acceptor" evidence="8">
    <location>
        <position position="331"/>
    </location>
</feature>
<sequence>MSIVNIVAREILDSRGNPTVEVDLHTEKGLFRAAVPSGASTGIYEALELRDGDKSRYKGKGVLKAVGHINDTIGPALIQSVSTVYEGGCVMSQFGANAILGVSLAICKAGATEKGVPLYRHIADLAGNTELVLPVPAFNVINGGSHAGNKLAMQEFMVLPVGAESFRDAVRVGAELYQTLREVIKEKYGQDATNVGDEGGFAPNILENTEALELIKTAIEKAGFTDKVVIGMDVAASEFYKEGKYDLDFKSPPSVNRHISAQELCDMYQGFVNNYPVVSIEDPFDQDDWPAWSQMTAAMGIQVVGDDLTVTNPKRIERALEERACNCLLLKVNQIGSVTESIQACKLAQENGWGVMVSHRSGETEDTFIADLVVGLCTGQIKTGAPCRSERLAKYNQLMRIEEELGDQARFAGHNFRNPAAL</sequence>
<dbReference type="InterPro" id="IPR000941">
    <property type="entry name" value="Enolase"/>
</dbReference>
<dbReference type="InterPro" id="IPR020811">
    <property type="entry name" value="Enolase_N"/>
</dbReference>
<dbReference type="GO" id="GO:0000015">
    <property type="term" value="C:phosphopyruvate hydratase complex"/>
    <property type="evidence" value="ECO:0007669"/>
    <property type="project" value="InterPro"/>
</dbReference>
<dbReference type="Gene3D" id="3.30.390.10">
    <property type="entry name" value="Enolase-like, N-terminal domain"/>
    <property type="match status" value="1"/>
</dbReference>
<feature type="binding site" evidence="10">
    <location>
        <position position="281"/>
    </location>
    <ligand>
        <name>Mg(2+)</name>
        <dbReference type="ChEBI" id="CHEBI:18420"/>
    </ligand>
</feature>
<dbReference type="Gene3D" id="3.20.20.120">
    <property type="entry name" value="Enolase-like C-terminal domain"/>
    <property type="match status" value="1"/>
</dbReference>
<dbReference type="SMART" id="SM01192">
    <property type="entry name" value="Enolase_C"/>
    <property type="match status" value="1"/>
</dbReference>
<evidence type="ECO:0000256" key="7">
    <source>
        <dbReference type="ARBA" id="ARBA00031125"/>
    </source>
</evidence>
<dbReference type="NCBIfam" id="TIGR01060">
    <property type="entry name" value="eno"/>
    <property type="match status" value="1"/>
</dbReference>
<feature type="binding site" evidence="10">
    <location>
        <position position="306"/>
    </location>
    <ligand>
        <name>Mg(2+)</name>
        <dbReference type="ChEBI" id="CHEBI:18420"/>
    </ligand>
</feature>
<keyword evidence="10" id="KW-0479">Metal-binding</keyword>
<evidence type="ECO:0000256" key="10">
    <source>
        <dbReference type="PIRSR" id="PIRSR001400-3"/>
    </source>
</evidence>
<feature type="binding site" evidence="10">
    <location>
        <position position="233"/>
    </location>
    <ligand>
        <name>Mg(2+)</name>
        <dbReference type="ChEBI" id="CHEBI:18420"/>
    </ligand>
</feature>
<dbReference type="GO" id="GO:0006096">
    <property type="term" value="P:glycolytic process"/>
    <property type="evidence" value="ECO:0007669"/>
    <property type="project" value="UniProtKB-UniPathway"/>
</dbReference>
<dbReference type="HAMAP" id="MF_00318">
    <property type="entry name" value="Enolase"/>
    <property type="match status" value="1"/>
</dbReference>
<feature type="binding site" evidence="9">
    <location>
        <position position="382"/>
    </location>
    <ligand>
        <name>substrate</name>
    </ligand>
</feature>
<dbReference type="SFLD" id="SFLDF00002">
    <property type="entry name" value="enolase"/>
    <property type="match status" value="1"/>
</dbReference>
<dbReference type="SFLD" id="SFLDS00001">
    <property type="entry name" value="Enolase"/>
    <property type="match status" value="1"/>
</dbReference>
<dbReference type="GeneTree" id="ENSGT00950000182805"/>
<feature type="active site" description="Proton donor" evidence="8">
    <location>
        <position position="198"/>
    </location>
</feature>
<feature type="binding site" evidence="9">
    <location>
        <position position="146"/>
    </location>
    <ligand>
        <name>substrate</name>
    </ligand>
</feature>
<reference evidence="14" key="1">
    <citation type="journal article" date="2014" name="PLoS ONE">
        <title>The genome and linkage map of the northern pike (Esox lucius): conserved synteny revealed between the salmonid sister group and the Neoteleostei.</title>
        <authorList>
            <person name="Rondeau E.B."/>
            <person name="Minkley D.R."/>
            <person name="Leong J.S."/>
            <person name="Messmer A.M."/>
            <person name="Jantzen J.R."/>
            <person name="von Schalburg K.R."/>
            <person name="Lemon C."/>
            <person name="Bird N.H."/>
            <person name="Koop B.F."/>
        </authorList>
    </citation>
    <scope>NUCLEOTIDE SEQUENCE</scope>
</reference>
<evidence type="ECO:0000259" key="12">
    <source>
        <dbReference type="SMART" id="SM01193"/>
    </source>
</evidence>
<dbReference type="SMART" id="SM01193">
    <property type="entry name" value="Enolase_N"/>
    <property type="match status" value="1"/>
</dbReference>
<dbReference type="InterPro" id="IPR020809">
    <property type="entry name" value="Enolase_CS"/>
</dbReference>
<evidence type="ECO:0000256" key="2">
    <source>
        <dbReference type="ARBA" id="ARBA00009604"/>
    </source>
</evidence>
<dbReference type="InterPro" id="IPR036849">
    <property type="entry name" value="Enolase-like_C_sf"/>
</dbReference>
<keyword evidence="6" id="KW-0456">Lyase</keyword>
<dbReference type="PANTHER" id="PTHR11902:SF10">
    <property type="entry name" value="GAMMA-ENOLASE"/>
    <property type="match status" value="1"/>
</dbReference>
<dbReference type="GO" id="GO:0000287">
    <property type="term" value="F:magnesium ion binding"/>
    <property type="evidence" value="ECO:0007669"/>
    <property type="project" value="InterPro"/>
</dbReference>
<evidence type="ECO:0000256" key="4">
    <source>
        <dbReference type="ARBA" id="ARBA00022842"/>
    </source>
</evidence>
<evidence type="ECO:0000256" key="1">
    <source>
        <dbReference type="ARBA" id="ARBA00005031"/>
    </source>
</evidence>
<feature type="domain" description="Enolase C-terminal TIM barrel" evidence="11">
    <location>
        <begin position="130"/>
        <end position="419"/>
    </location>
</feature>
<proteinExistence type="inferred from homology"/>
<feature type="binding site" evidence="9">
    <location>
        <begin position="358"/>
        <end position="361"/>
    </location>
    <ligand>
        <name>substrate</name>
    </ligand>
</feature>
<reference evidence="13" key="4">
    <citation type="submission" date="2025-09" db="UniProtKB">
        <authorList>
            <consortium name="Ensembl"/>
        </authorList>
    </citation>
    <scope>IDENTIFICATION</scope>
</reference>
<comment type="similarity">
    <text evidence="2">Belongs to the enolase family.</text>
</comment>
<keyword evidence="14" id="KW-1185">Reference proteome</keyword>
<dbReference type="InterPro" id="IPR029017">
    <property type="entry name" value="Enolase-like_N"/>
</dbReference>
<dbReference type="SUPFAM" id="SSF51604">
    <property type="entry name" value="Enolase C-terminal domain-like"/>
    <property type="match status" value="1"/>
</dbReference>
<comment type="pathway">
    <text evidence="1">Carbohydrate degradation; glycolysis; pyruvate from D-glyceraldehyde 3-phosphate: step 4/5.</text>
</comment>
<dbReference type="STRING" id="8010.ENSELUP00000018777"/>
<dbReference type="InterPro" id="IPR020810">
    <property type="entry name" value="Enolase_C"/>
</dbReference>
<accession>A0A3P8YS78</accession>
<dbReference type="CDD" id="cd03313">
    <property type="entry name" value="enolase"/>
    <property type="match status" value="1"/>
</dbReference>
<feature type="binding site" evidence="9">
    <location>
        <position position="155"/>
    </location>
    <ligand>
        <name>substrate</name>
    </ligand>
</feature>
<dbReference type="AlphaFoldDB" id="A0A3P8YS78"/>
<protein>
    <recommendedName>
        <fullName evidence="3">phosphopyruvate hydratase</fullName>
        <ecNumber evidence="3">4.2.1.11</ecNumber>
    </recommendedName>
    <alternativeName>
        <fullName evidence="7">2-phospho-D-glycerate hydro-lyase</fullName>
    </alternativeName>
</protein>
<comment type="cofactor">
    <cofactor evidence="10">
        <name>Mg(2+)</name>
        <dbReference type="ChEBI" id="CHEBI:18420"/>
    </cofactor>
    <text evidence="10">Mg(2+) is required for catalysis and for stabilizing the dimer.</text>
</comment>
<evidence type="ECO:0000256" key="6">
    <source>
        <dbReference type="ARBA" id="ARBA00023239"/>
    </source>
</evidence>
<keyword evidence="5" id="KW-0324">Glycolysis</keyword>
<evidence type="ECO:0000259" key="11">
    <source>
        <dbReference type="SMART" id="SM01192"/>
    </source>
</evidence>
<dbReference type="Pfam" id="PF03952">
    <property type="entry name" value="Enolase_N"/>
    <property type="match status" value="1"/>
</dbReference>
<evidence type="ECO:0000256" key="9">
    <source>
        <dbReference type="PIRSR" id="PIRSR001400-2"/>
    </source>
</evidence>
<organism evidence="13 14">
    <name type="scientific">Esox lucius</name>
    <name type="common">Northern pike</name>
    <dbReference type="NCBI Taxonomy" id="8010"/>
    <lineage>
        <taxon>Eukaryota</taxon>
        <taxon>Metazoa</taxon>
        <taxon>Chordata</taxon>
        <taxon>Craniata</taxon>
        <taxon>Vertebrata</taxon>
        <taxon>Euteleostomi</taxon>
        <taxon>Actinopterygii</taxon>
        <taxon>Neopterygii</taxon>
        <taxon>Teleostei</taxon>
        <taxon>Protacanthopterygii</taxon>
        <taxon>Esociformes</taxon>
        <taxon>Esocidae</taxon>
        <taxon>Esox</taxon>
    </lineage>
</organism>
<dbReference type="FunFam" id="3.20.20.120:FF:000002">
    <property type="entry name" value="Enolase 1"/>
    <property type="match status" value="1"/>
</dbReference>
<dbReference type="UniPathway" id="UPA00109">
    <property type="reaction ID" value="UER00187"/>
</dbReference>
<evidence type="ECO:0000313" key="13">
    <source>
        <dbReference type="Ensembl" id="ENSELUP00000018777.3"/>
    </source>
</evidence>
<keyword evidence="4 10" id="KW-0460">Magnesium</keyword>
<dbReference type="SFLD" id="SFLDG00178">
    <property type="entry name" value="enolase"/>
    <property type="match status" value="1"/>
</dbReference>
<dbReference type="PIRSF" id="PIRSF001400">
    <property type="entry name" value="Enolase"/>
    <property type="match status" value="1"/>
</dbReference>
<dbReference type="PANTHER" id="PTHR11902">
    <property type="entry name" value="ENOLASE"/>
    <property type="match status" value="1"/>
</dbReference>
<dbReference type="Bgee" id="ENSELUG00000000762">
    <property type="expression patterns" value="Expressed in brain and 9 other cell types or tissues"/>
</dbReference>
<dbReference type="Pfam" id="PF00113">
    <property type="entry name" value="Enolase_C"/>
    <property type="match status" value="1"/>
</dbReference>
<name>A0A3P8YS78_ESOLU</name>
<dbReference type="EC" id="4.2.1.11" evidence="3"/>
<dbReference type="SUPFAM" id="SSF54826">
    <property type="entry name" value="Enolase N-terminal domain-like"/>
    <property type="match status" value="1"/>
</dbReference>
<dbReference type="PRINTS" id="PR00148">
    <property type="entry name" value="ENOLASE"/>
</dbReference>
<dbReference type="GO" id="GO:0004634">
    <property type="term" value="F:phosphopyruvate hydratase activity"/>
    <property type="evidence" value="ECO:0007669"/>
    <property type="project" value="UniProtKB-EC"/>
</dbReference>
<evidence type="ECO:0000256" key="5">
    <source>
        <dbReference type="ARBA" id="ARBA00023152"/>
    </source>
</evidence>
<evidence type="ECO:0000256" key="8">
    <source>
        <dbReference type="PIRSR" id="PIRSR001400-1"/>
    </source>
</evidence>
<reference evidence="13" key="2">
    <citation type="submission" date="2020-02" db="EMBL/GenBank/DDBJ databases">
        <title>Esox lucius (northern pike) genome, fEsoLuc1, primary haplotype.</title>
        <authorList>
            <person name="Myers G."/>
            <person name="Karagic N."/>
            <person name="Meyer A."/>
            <person name="Pippel M."/>
            <person name="Reichard M."/>
            <person name="Winkler S."/>
            <person name="Tracey A."/>
            <person name="Sims Y."/>
            <person name="Howe K."/>
            <person name="Rhie A."/>
            <person name="Formenti G."/>
            <person name="Durbin R."/>
            <person name="Fedrigo O."/>
            <person name="Jarvis E.D."/>
        </authorList>
    </citation>
    <scope>NUCLEOTIDE SEQUENCE [LARGE SCALE GENOMIC DNA]</scope>
</reference>
<evidence type="ECO:0000256" key="3">
    <source>
        <dbReference type="ARBA" id="ARBA00012058"/>
    </source>
</evidence>
<dbReference type="PROSITE" id="PS00164">
    <property type="entry name" value="ENOLASE"/>
    <property type="match status" value="1"/>
</dbReference>
<feature type="domain" description="Enolase N-terminal" evidence="12">
    <location>
        <begin position="3"/>
        <end position="122"/>
    </location>
</feature>
<dbReference type="Proteomes" id="UP000265140">
    <property type="component" value="Chromosome 20"/>
</dbReference>